<feature type="transmembrane region" description="Helical" evidence="1">
    <location>
        <begin position="7"/>
        <end position="25"/>
    </location>
</feature>
<evidence type="ECO:0000313" key="3">
    <source>
        <dbReference type="Proteomes" id="UP000236845"/>
    </source>
</evidence>
<feature type="transmembrane region" description="Helical" evidence="1">
    <location>
        <begin position="117"/>
        <end position="145"/>
    </location>
</feature>
<reference evidence="3" key="1">
    <citation type="submission" date="2017-09" db="EMBL/GenBank/DDBJ databases">
        <title>Depth-based differentiation of microbial function through sediment-hosted aquifers and enrichment of novel symbionts in the deep terrestrial subsurface.</title>
        <authorList>
            <person name="Probst A.J."/>
            <person name="Ladd B."/>
            <person name="Jarett J.K."/>
            <person name="Geller-Mcgrath D.E."/>
            <person name="Sieber C.M.K."/>
            <person name="Emerson J.B."/>
            <person name="Anantharaman K."/>
            <person name="Thomas B.C."/>
            <person name="Malmstrom R."/>
            <person name="Stieglmeier M."/>
            <person name="Klingl A."/>
            <person name="Woyke T."/>
            <person name="Ryan C.M."/>
            <person name="Banfield J.F."/>
        </authorList>
    </citation>
    <scope>NUCLEOTIDE SEQUENCE [LARGE SCALE GENOMIC DNA]</scope>
</reference>
<dbReference type="EMBL" id="PEXW01000030">
    <property type="protein sequence ID" value="PIS40792.1"/>
    <property type="molecule type" value="Genomic_DNA"/>
</dbReference>
<evidence type="ECO:0000256" key="1">
    <source>
        <dbReference type="SAM" id="Phobius"/>
    </source>
</evidence>
<feature type="transmembrane region" description="Helical" evidence="1">
    <location>
        <begin position="250"/>
        <end position="269"/>
    </location>
</feature>
<comment type="caution">
    <text evidence="2">The sequence shown here is derived from an EMBL/GenBank/DDBJ whole genome shotgun (WGS) entry which is preliminary data.</text>
</comment>
<organism evidence="2 3">
    <name type="scientific">Candidatus Kerfeldbacteria bacterium CG08_land_8_20_14_0_20_43_14</name>
    <dbReference type="NCBI Taxonomy" id="2014246"/>
    <lineage>
        <taxon>Bacteria</taxon>
        <taxon>Candidatus Kerfeldiibacteriota</taxon>
    </lineage>
</organism>
<keyword evidence="1" id="KW-0472">Membrane</keyword>
<protein>
    <recommendedName>
        <fullName evidence="4">DUF2079 domain-containing protein</fullName>
    </recommendedName>
</protein>
<keyword evidence="1" id="KW-1133">Transmembrane helix</keyword>
<proteinExistence type="predicted"/>
<evidence type="ECO:0008006" key="4">
    <source>
        <dbReference type="Google" id="ProtNLM"/>
    </source>
</evidence>
<dbReference type="InterPro" id="IPR018650">
    <property type="entry name" value="STSV1_Orf64"/>
</dbReference>
<dbReference type="AlphaFoldDB" id="A0A2H0YSR4"/>
<accession>A0A2H0YSR4</accession>
<feature type="transmembrane region" description="Helical" evidence="1">
    <location>
        <begin position="87"/>
        <end position="105"/>
    </location>
</feature>
<feature type="transmembrane region" description="Helical" evidence="1">
    <location>
        <begin position="276"/>
        <end position="295"/>
    </location>
</feature>
<name>A0A2H0YSR4_9BACT</name>
<gene>
    <name evidence="2" type="ORF">COT26_01400</name>
</gene>
<feature type="transmembrane region" description="Helical" evidence="1">
    <location>
        <begin position="165"/>
        <end position="190"/>
    </location>
</feature>
<feature type="transmembrane region" description="Helical" evidence="1">
    <location>
        <begin position="301"/>
        <end position="319"/>
    </location>
</feature>
<keyword evidence="1" id="KW-0812">Transmembrane</keyword>
<sequence>MGKHRNYLLLIIISAVVLAWVMLIANQKLNSGSYNALDLGIYTQVAWNSAHGNLFGFSIHPHSYLGDHLEFSFLLAVPFFKALPSPLTLIFLQALAICIGGFLLYKFAKRYLAENLALLWASIFLLNPLTLNALVFEFHALLLAVPFVFLSAIAYQNKNFKLFCFWMLLILLTREDLSLIVAGFALLALLEKHSPKWWLLPGIISAAWFLGATYITGQINGEGYKFLGYFNPGSSEVGLTSSMFSNLLKIFRPQNLAVLLSLLLPVLALPILKWRWLALIIFPFLGISIAGYGAGDIILQTHYVMFFLPGIFLAAVLGWQKLWITPPKFIQNLGEHARPLMLIIFISVSVYSLLTFGPTLSAVKTNKKISIADTTKAQYAANLAENTPSSQTVIAGYNTLVPFASRPQIYSFHYAFLGKRQYSNRPYPLSNDLNLIVIDSAEFITLQAQYAEREDRKVEYQSGYKRIGDLLVANKLKLAGIEDSLLIFSKEGNSNFQLYQVENAKTLDSGKPIQIKIPGAINLDETGYVEIPVAGQITKTTIDNYQLELKWFDNKNQNLETRILPLGYGLKPTSDWQTNEIITTNFRIIPPQKAAYAKIRSIIPKGAIVLNGWRAAEIVLDKNIESQSDELQLVLNKN</sequence>
<evidence type="ECO:0000313" key="2">
    <source>
        <dbReference type="EMBL" id="PIS40792.1"/>
    </source>
</evidence>
<dbReference type="Proteomes" id="UP000236845">
    <property type="component" value="Unassembled WGS sequence"/>
</dbReference>
<feature type="transmembrane region" description="Helical" evidence="1">
    <location>
        <begin position="197"/>
        <end position="217"/>
    </location>
</feature>
<feature type="transmembrane region" description="Helical" evidence="1">
    <location>
        <begin position="340"/>
        <end position="360"/>
    </location>
</feature>
<dbReference type="Pfam" id="PF09852">
    <property type="entry name" value="DUF2079"/>
    <property type="match status" value="1"/>
</dbReference>